<protein>
    <submittedName>
        <fullName evidence="1">Uncharacterized protein</fullName>
    </submittedName>
</protein>
<evidence type="ECO:0000313" key="2">
    <source>
        <dbReference type="Proteomes" id="UP000236161"/>
    </source>
</evidence>
<keyword evidence="2" id="KW-1185">Reference proteome</keyword>
<reference evidence="1 2" key="1">
    <citation type="journal article" date="2017" name="Nature">
        <title>The Apostasia genome and the evolution of orchids.</title>
        <authorList>
            <person name="Zhang G.Q."/>
            <person name="Liu K.W."/>
            <person name="Li Z."/>
            <person name="Lohaus R."/>
            <person name="Hsiao Y.Y."/>
            <person name="Niu S.C."/>
            <person name="Wang J.Y."/>
            <person name="Lin Y.C."/>
            <person name="Xu Q."/>
            <person name="Chen L.J."/>
            <person name="Yoshida K."/>
            <person name="Fujiwara S."/>
            <person name="Wang Z.W."/>
            <person name="Zhang Y.Q."/>
            <person name="Mitsuda N."/>
            <person name="Wang M."/>
            <person name="Liu G.H."/>
            <person name="Pecoraro L."/>
            <person name="Huang H.X."/>
            <person name="Xiao X.J."/>
            <person name="Lin M."/>
            <person name="Wu X.Y."/>
            <person name="Wu W.L."/>
            <person name="Chen Y.Y."/>
            <person name="Chang S.B."/>
            <person name="Sakamoto S."/>
            <person name="Ohme-Takagi M."/>
            <person name="Yagi M."/>
            <person name="Zeng S.J."/>
            <person name="Shen C.Y."/>
            <person name="Yeh C.M."/>
            <person name="Luo Y.B."/>
            <person name="Tsai W.C."/>
            <person name="Van de Peer Y."/>
            <person name="Liu Z.J."/>
        </authorList>
    </citation>
    <scope>NUCLEOTIDE SEQUENCE [LARGE SCALE GENOMIC DNA]</scope>
    <source>
        <strain evidence="2">cv. Shenzhen</strain>
        <tissue evidence="1">Stem</tissue>
    </source>
</reference>
<accession>A0A2I0AW84</accession>
<dbReference type="EMBL" id="KZ451944">
    <property type="protein sequence ID" value="PKA59805.1"/>
    <property type="molecule type" value="Genomic_DNA"/>
</dbReference>
<evidence type="ECO:0000313" key="1">
    <source>
        <dbReference type="EMBL" id="PKA59805.1"/>
    </source>
</evidence>
<gene>
    <name evidence="1" type="ORF">AXF42_Ash011930</name>
</gene>
<organism evidence="1 2">
    <name type="scientific">Apostasia shenzhenica</name>
    <dbReference type="NCBI Taxonomy" id="1088818"/>
    <lineage>
        <taxon>Eukaryota</taxon>
        <taxon>Viridiplantae</taxon>
        <taxon>Streptophyta</taxon>
        <taxon>Embryophyta</taxon>
        <taxon>Tracheophyta</taxon>
        <taxon>Spermatophyta</taxon>
        <taxon>Magnoliopsida</taxon>
        <taxon>Liliopsida</taxon>
        <taxon>Asparagales</taxon>
        <taxon>Orchidaceae</taxon>
        <taxon>Apostasioideae</taxon>
        <taxon>Apostasia</taxon>
    </lineage>
</organism>
<name>A0A2I0AW84_9ASPA</name>
<proteinExistence type="predicted"/>
<dbReference type="AlphaFoldDB" id="A0A2I0AW84"/>
<dbReference type="Proteomes" id="UP000236161">
    <property type="component" value="Unassembled WGS sequence"/>
</dbReference>
<sequence length="130" mass="14083">MGVPPSLVHDPEVGIFETNTIAQKPCLTNLPGDIVPNFTSNDEEKPLVLVGEAGILDLKNRTTPSLQNEASMKTGVGLPAKNSLDDLDIPGNPSSRLLLDETINHRHGVRRELYGDDTEVVEHVHALSEV</sequence>